<evidence type="ECO:0000313" key="8">
    <source>
        <dbReference type="EMBL" id="OUP68086.1"/>
    </source>
</evidence>
<evidence type="ECO:0000256" key="3">
    <source>
        <dbReference type="ARBA" id="ARBA00023125"/>
    </source>
</evidence>
<dbReference type="Proteomes" id="UP000196386">
    <property type="component" value="Unassembled WGS sequence"/>
</dbReference>
<keyword evidence="8" id="KW-0966">Cell projection</keyword>
<dbReference type="PRINTS" id="PR00046">
    <property type="entry name" value="SIGMA70FCT"/>
</dbReference>
<dbReference type="InterPro" id="IPR036388">
    <property type="entry name" value="WH-like_DNA-bd_sf"/>
</dbReference>
<evidence type="ECO:0000259" key="5">
    <source>
        <dbReference type="Pfam" id="PF04539"/>
    </source>
</evidence>
<keyword evidence="8" id="KW-0282">Flagellum</keyword>
<dbReference type="Pfam" id="PF04542">
    <property type="entry name" value="Sigma70_r2"/>
    <property type="match status" value="1"/>
</dbReference>
<proteinExistence type="predicted"/>
<protein>
    <submittedName>
        <fullName evidence="8">Flagellar biosynthesis protein FliA</fullName>
    </submittedName>
</protein>
<gene>
    <name evidence="8" type="ORF">B5F11_15095</name>
</gene>
<dbReference type="InterPro" id="IPR013324">
    <property type="entry name" value="RNA_pol_sigma_r3/r4-like"/>
</dbReference>
<organism evidence="8 9">
    <name type="scientific">Anaerotruncus colihominis</name>
    <dbReference type="NCBI Taxonomy" id="169435"/>
    <lineage>
        <taxon>Bacteria</taxon>
        <taxon>Bacillati</taxon>
        <taxon>Bacillota</taxon>
        <taxon>Clostridia</taxon>
        <taxon>Eubacteriales</taxon>
        <taxon>Oscillospiraceae</taxon>
        <taxon>Anaerotruncus</taxon>
    </lineage>
</organism>
<keyword evidence="3" id="KW-0238">DNA-binding</keyword>
<dbReference type="Pfam" id="PF04539">
    <property type="entry name" value="Sigma70_r3"/>
    <property type="match status" value="1"/>
</dbReference>
<dbReference type="Pfam" id="PF04545">
    <property type="entry name" value="Sigma70_r4"/>
    <property type="match status" value="1"/>
</dbReference>
<dbReference type="InterPro" id="IPR013325">
    <property type="entry name" value="RNA_pol_sigma_r2"/>
</dbReference>
<dbReference type="RefSeq" id="WP_006875007.1">
    <property type="nucleotide sequence ID" value="NZ_CAJFJR010000009.1"/>
</dbReference>
<dbReference type="GO" id="GO:0006352">
    <property type="term" value="P:DNA-templated transcription initiation"/>
    <property type="evidence" value="ECO:0007669"/>
    <property type="project" value="InterPro"/>
</dbReference>
<evidence type="ECO:0000259" key="7">
    <source>
        <dbReference type="Pfam" id="PF04545"/>
    </source>
</evidence>
<dbReference type="NCBIfam" id="TIGR02937">
    <property type="entry name" value="sigma70-ECF"/>
    <property type="match status" value="1"/>
</dbReference>
<feature type="domain" description="RNA polymerase sigma-70 region 4" evidence="7">
    <location>
        <begin position="175"/>
        <end position="221"/>
    </location>
</feature>
<reference evidence="9" key="1">
    <citation type="submission" date="2017-04" db="EMBL/GenBank/DDBJ databases">
        <title>Function of individual gut microbiota members based on whole genome sequencing of pure cultures obtained from chicken caecum.</title>
        <authorList>
            <person name="Medvecky M."/>
            <person name="Cejkova D."/>
            <person name="Polansky O."/>
            <person name="Karasova D."/>
            <person name="Kubasova T."/>
            <person name="Cizek A."/>
            <person name="Rychlik I."/>
        </authorList>
    </citation>
    <scope>NUCLEOTIDE SEQUENCE [LARGE SCALE GENOMIC DNA]</scope>
    <source>
        <strain evidence="9">An175</strain>
    </source>
</reference>
<dbReference type="SUPFAM" id="SSF88659">
    <property type="entry name" value="Sigma3 and sigma4 domains of RNA polymerase sigma factors"/>
    <property type="match status" value="2"/>
</dbReference>
<dbReference type="PANTHER" id="PTHR30385">
    <property type="entry name" value="SIGMA FACTOR F FLAGELLAR"/>
    <property type="match status" value="1"/>
</dbReference>
<sequence>MNPVIECVDTRREQTISENIGLVHSCAHRFKGRGIEYDDLFQAGCMGLCKAVDAFDPQRGVKLSTYAVPVILGEMRRLFRDGGAVKVSRTLKELSLRIGRAREQLALALGREPSVSELAQAMELPEEQVVEALCAAAPPLSLTESDEDGGGQIDLPADSPEDQLADVISLNQVVEKLEDKDRALIELRYYSGMTQVQTAARLGMTQVQVSRREKKILGILRQQLL</sequence>
<feature type="domain" description="RNA polymerase sigma-70 region 3" evidence="5">
    <location>
        <begin position="94"/>
        <end position="143"/>
    </location>
</feature>
<dbReference type="Gene3D" id="1.10.10.10">
    <property type="entry name" value="Winged helix-like DNA-binding domain superfamily/Winged helix DNA-binding domain"/>
    <property type="match status" value="2"/>
</dbReference>
<dbReference type="InterPro" id="IPR000943">
    <property type="entry name" value="RNA_pol_sigma70"/>
</dbReference>
<dbReference type="GO" id="GO:0003677">
    <property type="term" value="F:DNA binding"/>
    <property type="evidence" value="ECO:0007669"/>
    <property type="project" value="UniProtKB-KW"/>
</dbReference>
<name>A0A1Y4N020_9FIRM</name>
<keyword evidence="1" id="KW-0805">Transcription regulation</keyword>
<evidence type="ECO:0000256" key="4">
    <source>
        <dbReference type="ARBA" id="ARBA00023163"/>
    </source>
</evidence>
<dbReference type="OrthoDB" id="9809557at2"/>
<dbReference type="Gene3D" id="1.20.120.1810">
    <property type="match status" value="1"/>
</dbReference>
<evidence type="ECO:0000256" key="1">
    <source>
        <dbReference type="ARBA" id="ARBA00023015"/>
    </source>
</evidence>
<feature type="domain" description="RNA polymerase sigma-70 region 2" evidence="6">
    <location>
        <begin position="16"/>
        <end position="82"/>
    </location>
</feature>
<dbReference type="InterPro" id="IPR007630">
    <property type="entry name" value="RNA_pol_sigma70_r4"/>
</dbReference>
<dbReference type="PANTHER" id="PTHR30385:SF4">
    <property type="entry name" value="RNA POLYMERASE SIGMA-E FACTOR"/>
    <property type="match status" value="1"/>
</dbReference>
<dbReference type="InterPro" id="IPR014284">
    <property type="entry name" value="RNA_pol_sigma-70_dom"/>
</dbReference>
<accession>A0A1Y4N020</accession>
<dbReference type="AlphaFoldDB" id="A0A1Y4N020"/>
<evidence type="ECO:0000259" key="6">
    <source>
        <dbReference type="Pfam" id="PF04542"/>
    </source>
</evidence>
<dbReference type="GO" id="GO:0016987">
    <property type="term" value="F:sigma factor activity"/>
    <property type="evidence" value="ECO:0007669"/>
    <property type="project" value="UniProtKB-KW"/>
</dbReference>
<keyword evidence="8" id="KW-0969">Cilium</keyword>
<dbReference type="CDD" id="cd06171">
    <property type="entry name" value="Sigma70_r4"/>
    <property type="match status" value="1"/>
</dbReference>
<evidence type="ECO:0000313" key="9">
    <source>
        <dbReference type="Proteomes" id="UP000196386"/>
    </source>
</evidence>
<dbReference type="InterPro" id="IPR007624">
    <property type="entry name" value="RNA_pol_sigma70_r3"/>
</dbReference>
<dbReference type="EMBL" id="NFKP01000022">
    <property type="protein sequence ID" value="OUP68086.1"/>
    <property type="molecule type" value="Genomic_DNA"/>
</dbReference>
<comment type="caution">
    <text evidence="8">The sequence shown here is derived from an EMBL/GenBank/DDBJ whole genome shotgun (WGS) entry which is preliminary data.</text>
</comment>
<keyword evidence="2" id="KW-0731">Sigma factor</keyword>
<evidence type="ECO:0000256" key="2">
    <source>
        <dbReference type="ARBA" id="ARBA00023082"/>
    </source>
</evidence>
<dbReference type="SUPFAM" id="SSF88946">
    <property type="entry name" value="Sigma2 domain of RNA polymerase sigma factors"/>
    <property type="match status" value="1"/>
</dbReference>
<keyword evidence="4" id="KW-0804">Transcription</keyword>
<dbReference type="InterPro" id="IPR007627">
    <property type="entry name" value="RNA_pol_sigma70_r2"/>
</dbReference>
<dbReference type="GeneID" id="72464880"/>